<evidence type="ECO:0000256" key="10">
    <source>
        <dbReference type="ARBA" id="ARBA00023277"/>
    </source>
</evidence>
<keyword evidence="7 11" id="KW-0479">Metal-binding</keyword>
<keyword evidence="6 11" id="KW-0548">Nucleotidyltransferase</keyword>
<comment type="catalytic activity">
    <reaction evidence="1 11">
        <text>alpha-D-galactose 1-phosphate + UDP-alpha-D-glucose = alpha-D-glucose 1-phosphate + UDP-alpha-D-galactose</text>
        <dbReference type="Rhea" id="RHEA:13989"/>
        <dbReference type="ChEBI" id="CHEBI:58336"/>
        <dbReference type="ChEBI" id="CHEBI:58601"/>
        <dbReference type="ChEBI" id="CHEBI:58885"/>
        <dbReference type="ChEBI" id="CHEBI:66914"/>
        <dbReference type="EC" id="2.7.7.12"/>
    </reaction>
</comment>
<accession>A0A821H4S0</accession>
<feature type="region of interest" description="Disordered" evidence="12">
    <location>
        <begin position="32"/>
        <end position="64"/>
    </location>
</feature>
<dbReference type="PROSITE" id="PS00117">
    <property type="entry name" value="GAL_P_UDP_TRANSF_I"/>
    <property type="match status" value="1"/>
</dbReference>
<protein>
    <recommendedName>
        <fullName evidence="11">Galactose-1-phosphate uridylyltransferase</fullName>
        <ecNumber evidence="11">2.7.7.12</ecNumber>
    </recommendedName>
</protein>
<name>A0A821H4S0_9BILA</name>
<comment type="pathway">
    <text evidence="3 11">Carbohydrate metabolism; galactose metabolism.</text>
</comment>
<dbReference type="Gene3D" id="3.30.428.10">
    <property type="entry name" value="HIT-like"/>
    <property type="match status" value="2"/>
</dbReference>
<dbReference type="InterPro" id="IPR036265">
    <property type="entry name" value="HIT-like_sf"/>
</dbReference>
<dbReference type="InterPro" id="IPR005850">
    <property type="entry name" value="GalP_Utransf_C"/>
</dbReference>
<evidence type="ECO:0000256" key="8">
    <source>
        <dbReference type="ARBA" id="ARBA00022833"/>
    </source>
</evidence>
<evidence type="ECO:0000256" key="6">
    <source>
        <dbReference type="ARBA" id="ARBA00022695"/>
    </source>
</evidence>
<gene>
    <name evidence="14" type="ORF">QYT958_LOCUS16439</name>
</gene>
<comment type="similarity">
    <text evidence="4 11">Belongs to the galactose-1-phosphate uridylyltransferase type 1 family.</text>
</comment>
<reference evidence="14" key="1">
    <citation type="submission" date="2021-02" db="EMBL/GenBank/DDBJ databases">
        <authorList>
            <person name="Nowell W R."/>
        </authorList>
    </citation>
    <scope>NUCLEOTIDE SEQUENCE</scope>
</reference>
<evidence type="ECO:0000256" key="2">
    <source>
        <dbReference type="ARBA" id="ARBA00001947"/>
    </source>
</evidence>
<dbReference type="Pfam" id="PF01087">
    <property type="entry name" value="GalP_UDP_transf"/>
    <property type="match status" value="1"/>
</dbReference>
<dbReference type="NCBIfam" id="TIGR00209">
    <property type="entry name" value="galT_1"/>
    <property type="match status" value="1"/>
</dbReference>
<feature type="domain" description="COMM" evidence="13">
    <location>
        <begin position="473"/>
        <end position="542"/>
    </location>
</feature>
<feature type="compositionally biased region" description="Polar residues" evidence="12">
    <location>
        <begin position="46"/>
        <end position="55"/>
    </location>
</feature>
<dbReference type="UniPathway" id="UPA00214"/>
<dbReference type="InterPro" id="IPR019779">
    <property type="entry name" value="GalP_UDPtransf1_His-AS"/>
</dbReference>
<dbReference type="CDD" id="cd00608">
    <property type="entry name" value="GalT"/>
    <property type="match status" value="1"/>
</dbReference>
<evidence type="ECO:0000259" key="13">
    <source>
        <dbReference type="PROSITE" id="PS51269"/>
    </source>
</evidence>
<dbReference type="NCBIfam" id="NF008724">
    <property type="entry name" value="PRK11720.1"/>
    <property type="match status" value="1"/>
</dbReference>
<dbReference type="SUPFAM" id="SSF54197">
    <property type="entry name" value="HIT-like"/>
    <property type="match status" value="2"/>
</dbReference>
<organism evidence="14 15">
    <name type="scientific">Rotaria socialis</name>
    <dbReference type="NCBI Taxonomy" id="392032"/>
    <lineage>
        <taxon>Eukaryota</taxon>
        <taxon>Metazoa</taxon>
        <taxon>Spiralia</taxon>
        <taxon>Gnathifera</taxon>
        <taxon>Rotifera</taxon>
        <taxon>Eurotatoria</taxon>
        <taxon>Bdelloidea</taxon>
        <taxon>Philodinida</taxon>
        <taxon>Philodinidae</taxon>
        <taxon>Rotaria</taxon>
    </lineage>
</organism>
<dbReference type="InterPro" id="IPR017920">
    <property type="entry name" value="COMM"/>
</dbReference>
<evidence type="ECO:0000256" key="3">
    <source>
        <dbReference type="ARBA" id="ARBA00004947"/>
    </source>
</evidence>
<evidence type="ECO:0000313" key="15">
    <source>
        <dbReference type="Proteomes" id="UP000663848"/>
    </source>
</evidence>
<dbReference type="EMBL" id="CAJOBR010002379">
    <property type="protein sequence ID" value="CAF4677723.1"/>
    <property type="molecule type" value="Genomic_DNA"/>
</dbReference>
<evidence type="ECO:0000313" key="14">
    <source>
        <dbReference type="EMBL" id="CAF4677723.1"/>
    </source>
</evidence>
<dbReference type="GO" id="GO:0033499">
    <property type="term" value="P:galactose catabolic process via UDP-galactose, Leloir pathway"/>
    <property type="evidence" value="ECO:0007669"/>
    <property type="project" value="TreeGrafter"/>
</dbReference>
<keyword evidence="10 11" id="KW-0119">Carbohydrate metabolism</keyword>
<dbReference type="InterPro" id="IPR005849">
    <property type="entry name" value="GalP_Utransf_N"/>
</dbReference>
<keyword evidence="9 11" id="KW-0299">Galactose metabolism</keyword>
<evidence type="ECO:0000256" key="9">
    <source>
        <dbReference type="ARBA" id="ARBA00023144"/>
    </source>
</evidence>
<evidence type="ECO:0000256" key="5">
    <source>
        <dbReference type="ARBA" id="ARBA00022679"/>
    </source>
</evidence>
<dbReference type="Proteomes" id="UP000663848">
    <property type="component" value="Unassembled WGS sequence"/>
</dbReference>
<keyword evidence="8" id="KW-0862">Zinc</keyword>
<dbReference type="PROSITE" id="PS51269">
    <property type="entry name" value="COMM"/>
    <property type="match status" value="1"/>
</dbReference>
<dbReference type="PANTHER" id="PTHR11943">
    <property type="entry name" value="GALACTOSE-1-PHOSPHATE URIDYLYLTRANSFERASE"/>
    <property type="match status" value="1"/>
</dbReference>
<evidence type="ECO:0000256" key="4">
    <source>
        <dbReference type="ARBA" id="ARBA00010951"/>
    </source>
</evidence>
<evidence type="ECO:0000256" key="7">
    <source>
        <dbReference type="ARBA" id="ARBA00022723"/>
    </source>
</evidence>
<dbReference type="InterPro" id="IPR001937">
    <property type="entry name" value="GalP_UDPtransf1"/>
</dbReference>
<dbReference type="FunFam" id="3.30.428.10:FF:000001">
    <property type="entry name" value="Galactose-1-phosphate uridylyltransferase"/>
    <property type="match status" value="1"/>
</dbReference>
<dbReference type="Pfam" id="PF07258">
    <property type="entry name" value="COMM_domain"/>
    <property type="match status" value="1"/>
</dbReference>
<comment type="caution">
    <text evidence="14">The sequence shown here is derived from an EMBL/GenBank/DDBJ whole genome shotgun (WGS) entry which is preliminary data.</text>
</comment>
<dbReference type="AlphaFoldDB" id="A0A821H4S0"/>
<dbReference type="FunFam" id="3.30.428.10:FF:000002">
    <property type="entry name" value="Galactose-1-phosphate uridylyltransferase"/>
    <property type="match status" value="1"/>
</dbReference>
<sequence length="549" mass="64865">MMNFDRTKHSHCRYNPLKDEWVLVSPQRLSRPWQGRVEEDDDGGDTNNNQQSTNPLCPGAIRRETSQPNPFYEHTFVFDNDYPALLSDIAADENEKNKNDDDLFQCHVARGVCKVICFHPNSNLTLPRMTLDDISHVIKTWIDVYQDLASKYQWVQIFENRGDMMGCSNPHPHCQVWATDFLPNEARIKHRTQKDYFTKHNGNVLLLDYIKREFNEFKKERVVIDNEHWLVVVPYWAVWPYETMLLPKRHVLRLSDLTDDEQTGLGQIMKQLLIKYDNLFNTSFPYSMGWHGAPTGDLSNEDCSHWQLHALYYPPLVRSATIKKFMVGYEMLAQAQRDITPEYAAEALRNLSKRIIPMELNSEIEEDLRRLNNSTSIADNQYEELIDKIFSIFTSANSNIEFSTSFDRRLVSSILTFIFECVKYDFDETSIRSKLDDLQFTNKIRQDRFLNQFNKNLPVIQLYLKQKSIEHDRLLDVNWRLDLQLKTNYTDKLLQPIYILDWTKREKYTTKIDHIQFSCSQESLQELLEKLKDAQSVLHQMQYQQQTKK</sequence>
<dbReference type="Pfam" id="PF02744">
    <property type="entry name" value="GalP_UDP_tr_C"/>
    <property type="match status" value="1"/>
</dbReference>
<keyword evidence="5 11" id="KW-0808">Transferase</keyword>
<evidence type="ECO:0000256" key="12">
    <source>
        <dbReference type="SAM" id="MobiDB-lite"/>
    </source>
</evidence>
<evidence type="ECO:0000256" key="1">
    <source>
        <dbReference type="ARBA" id="ARBA00001107"/>
    </source>
</evidence>
<dbReference type="GO" id="GO:0008108">
    <property type="term" value="F:UDP-glucose:hexose-1-phosphate uridylyltransferase activity"/>
    <property type="evidence" value="ECO:0007669"/>
    <property type="project" value="UniProtKB-EC"/>
</dbReference>
<evidence type="ECO:0000256" key="11">
    <source>
        <dbReference type="RuleBase" id="RU000506"/>
    </source>
</evidence>
<dbReference type="GO" id="GO:0008270">
    <property type="term" value="F:zinc ion binding"/>
    <property type="evidence" value="ECO:0007669"/>
    <property type="project" value="InterPro"/>
</dbReference>
<dbReference type="PANTHER" id="PTHR11943:SF1">
    <property type="entry name" value="GALACTOSE-1-PHOSPHATE URIDYLYLTRANSFERASE"/>
    <property type="match status" value="1"/>
</dbReference>
<dbReference type="GO" id="GO:0005737">
    <property type="term" value="C:cytoplasm"/>
    <property type="evidence" value="ECO:0007669"/>
    <property type="project" value="TreeGrafter"/>
</dbReference>
<proteinExistence type="inferred from homology"/>
<comment type="cofactor">
    <cofactor evidence="2">
        <name>Zn(2+)</name>
        <dbReference type="ChEBI" id="CHEBI:29105"/>
    </cofactor>
</comment>
<dbReference type="EC" id="2.7.7.12" evidence="11"/>